<gene>
    <name evidence="3" type="ORF">FIV50_05565</name>
</gene>
<organism evidence="3 4">
    <name type="scientific">Microbacterium foliorum</name>
    <dbReference type="NCBI Taxonomy" id="104336"/>
    <lineage>
        <taxon>Bacteria</taxon>
        <taxon>Bacillati</taxon>
        <taxon>Actinomycetota</taxon>
        <taxon>Actinomycetes</taxon>
        <taxon>Micrococcales</taxon>
        <taxon>Microbacteriaceae</taxon>
        <taxon>Microbacterium</taxon>
    </lineage>
</organism>
<accession>A0A4Y5YP69</accession>
<dbReference type="RefSeq" id="WP_140036573.1">
    <property type="nucleotide sequence ID" value="NZ_CP041040.1"/>
</dbReference>
<dbReference type="Proteomes" id="UP000316125">
    <property type="component" value="Chromosome"/>
</dbReference>
<protein>
    <submittedName>
        <fullName evidence="3">Uncharacterized protein</fullName>
    </submittedName>
</protein>
<dbReference type="EMBL" id="CP041040">
    <property type="protein sequence ID" value="QDE34305.1"/>
    <property type="molecule type" value="Genomic_DNA"/>
</dbReference>
<keyword evidence="2" id="KW-0472">Membrane</keyword>
<feature type="transmembrane region" description="Helical" evidence="2">
    <location>
        <begin position="7"/>
        <end position="26"/>
    </location>
</feature>
<evidence type="ECO:0000256" key="2">
    <source>
        <dbReference type="SAM" id="Phobius"/>
    </source>
</evidence>
<dbReference type="OrthoDB" id="5080005at2"/>
<evidence type="ECO:0000313" key="4">
    <source>
        <dbReference type="Proteomes" id="UP000316125"/>
    </source>
</evidence>
<dbReference type="AlphaFoldDB" id="A0A4Y5YP69"/>
<evidence type="ECO:0000313" key="3">
    <source>
        <dbReference type="EMBL" id="QDE34305.1"/>
    </source>
</evidence>
<sequence>MNRRRGWVIGGIVAALLVAGAAVWMWQASSGIPSPPATPTATSSPTPDPDLDPQALAQQALDDHLEDCTSAGVTGGGVPDGCGIRIPWGTEFAAVDDARFRIDRMPVLELTDGGFIAEGGILVVTVSGTGQDGSPRTETYRTESWTLRGDVTIEDGDVDLDVW</sequence>
<proteinExistence type="predicted"/>
<evidence type="ECO:0000256" key="1">
    <source>
        <dbReference type="SAM" id="MobiDB-lite"/>
    </source>
</evidence>
<keyword evidence="2" id="KW-1133">Transmembrane helix</keyword>
<name>A0A4Y5YP69_9MICO</name>
<keyword evidence="2" id="KW-0812">Transmembrane</keyword>
<reference evidence="3 4" key="1">
    <citation type="submission" date="2019-06" db="EMBL/GenBank/DDBJ databases">
        <title>Complete genome of Microbacterium foliorum M2.</title>
        <authorList>
            <person name="Cao G."/>
        </authorList>
    </citation>
    <scope>NUCLEOTIDE SEQUENCE [LARGE SCALE GENOMIC DNA]</scope>
    <source>
        <strain evidence="3 4">M2</strain>
    </source>
</reference>
<feature type="region of interest" description="Disordered" evidence="1">
    <location>
        <begin position="32"/>
        <end position="54"/>
    </location>
</feature>